<dbReference type="GO" id="GO:0016567">
    <property type="term" value="P:protein ubiquitination"/>
    <property type="evidence" value="ECO:0007669"/>
    <property type="project" value="InterPro"/>
</dbReference>
<evidence type="ECO:0000256" key="3">
    <source>
        <dbReference type="ARBA" id="ARBA00022737"/>
    </source>
</evidence>
<accession>A0A3N4ICI7</accession>
<evidence type="ECO:0000259" key="8">
    <source>
        <dbReference type="PROSITE" id="PS51873"/>
    </source>
</evidence>
<dbReference type="GO" id="GO:0004842">
    <property type="term" value="F:ubiquitin-protein transferase activity"/>
    <property type="evidence" value="ECO:0007669"/>
    <property type="project" value="InterPro"/>
</dbReference>
<evidence type="ECO:0000256" key="5">
    <source>
        <dbReference type="ARBA" id="ARBA00022786"/>
    </source>
</evidence>
<sequence length="395" mass="44364">MSTSTKETTPGDSKGTRLRRIARRLRAFRRTVRRCFHRSRSRKNLQATDKPIQQQDAGSLRDTQEKKRSEESDGMEAVTVSSKSEWVASPVAVVALANLDANDDELDEDLSEDLSEDGEQLRDEHPQNRDLSVETLGPIPQVPEEAEEGASTGADQELDPAPEALQRQEFENNDSEANENTETTKVAYCTACSDKIPVAYDRSGETYVAICGCSYCGSCFAQFYRNAVASMGLFPPTCCKKTLTLSPTTDWSPDCVQRHYLFLNKILPADVVDAYVEKAIEYTDPKPIYSHAIPASTCILCGQAEHTGQNCTDDDSESLKEFFEYASIRKWKRCFSCRRMVARRGGCNELKCVCGKTFCYGCGEEYGDHYNYDHDDCDYADSDFDEEDVQSEDEY</sequence>
<feature type="compositionally biased region" description="Polar residues" evidence="7">
    <location>
        <begin position="44"/>
        <end position="57"/>
    </location>
</feature>
<keyword evidence="6" id="KW-0862">Zinc</keyword>
<proteinExistence type="predicted"/>
<name>A0A3N4ICI7_ASCIM</name>
<dbReference type="STRING" id="1160509.A0A3N4ICI7"/>
<dbReference type="GO" id="GO:0008270">
    <property type="term" value="F:zinc ion binding"/>
    <property type="evidence" value="ECO:0007669"/>
    <property type="project" value="UniProtKB-KW"/>
</dbReference>
<keyword evidence="2" id="KW-0479">Metal-binding</keyword>
<feature type="compositionally biased region" description="Acidic residues" evidence="7">
    <location>
        <begin position="107"/>
        <end position="118"/>
    </location>
</feature>
<reference evidence="9 10" key="1">
    <citation type="journal article" date="2018" name="Nat. Ecol. Evol.">
        <title>Pezizomycetes genomes reveal the molecular basis of ectomycorrhizal truffle lifestyle.</title>
        <authorList>
            <person name="Murat C."/>
            <person name="Payen T."/>
            <person name="Noel B."/>
            <person name="Kuo A."/>
            <person name="Morin E."/>
            <person name="Chen J."/>
            <person name="Kohler A."/>
            <person name="Krizsan K."/>
            <person name="Balestrini R."/>
            <person name="Da Silva C."/>
            <person name="Montanini B."/>
            <person name="Hainaut M."/>
            <person name="Levati E."/>
            <person name="Barry K.W."/>
            <person name="Belfiori B."/>
            <person name="Cichocki N."/>
            <person name="Clum A."/>
            <person name="Dockter R.B."/>
            <person name="Fauchery L."/>
            <person name="Guy J."/>
            <person name="Iotti M."/>
            <person name="Le Tacon F."/>
            <person name="Lindquist E.A."/>
            <person name="Lipzen A."/>
            <person name="Malagnac F."/>
            <person name="Mello A."/>
            <person name="Molinier V."/>
            <person name="Miyauchi S."/>
            <person name="Poulain J."/>
            <person name="Riccioni C."/>
            <person name="Rubini A."/>
            <person name="Sitrit Y."/>
            <person name="Splivallo R."/>
            <person name="Traeger S."/>
            <person name="Wang M."/>
            <person name="Zifcakova L."/>
            <person name="Wipf D."/>
            <person name="Zambonelli A."/>
            <person name="Paolocci F."/>
            <person name="Nowrousian M."/>
            <person name="Ottonello S."/>
            <person name="Baldrian P."/>
            <person name="Spatafora J.W."/>
            <person name="Henrissat B."/>
            <person name="Nagy L.G."/>
            <person name="Aury J.M."/>
            <person name="Wincker P."/>
            <person name="Grigoriev I.V."/>
            <person name="Bonfante P."/>
            <person name="Martin F.M."/>
        </authorList>
    </citation>
    <scope>NUCLEOTIDE SEQUENCE [LARGE SCALE GENOMIC DNA]</scope>
    <source>
        <strain evidence="9 10">RN42</strain>
    </source>
</reference>
<feature type="compositionally biased region" description="Basic and acidic residues" evidence="7">
    <location>
        <begin position="62"/>
        <end position="71"/>
    </location>
</feature>
<dbReference type="CDD" id="cd22584">
    <property type="entry name" value="Rcat_RBR_unk"/>
    <property type="match status" value="1"/>
</dbReference>
<dbReference type="SUPFAM" id="SSF57850">
    <property type="entry name" value="RING/U-box"/>
    <property type="match status" value="1"/>
</dbReference>
<evidence type="ECO:0000256" key="6">
    <source>
        <dbReference type="ARBA" id="ARBA00022833"/>
    </source>
</evidence>
<dbReference type="Pfam" id="PF26200">
    <property type="entry name" value="Rcat_RNF216"/>
    <property type="match status" value="1"/>
</dbReference>
<evidence type="ECO:0000256" key="4">
    <source>
        <dbReference type="ARBA" id="ARBA00022771"/>
    </source>
</evidence>
<evidence type="ECO:0000313" key="9">
    <source>
        <dbReference type="EMBL" id="RPA83186.1"/>
    </source>
</evidence>
<feature type="compositionally biased region" description="Basic and acidic residues" evidence="7">
    <location>
        <begin position="119"/>
        <end position="132"/>
    </location>
</feature>
<evidence type="ECO:0000256" key="1">
    <source>
        <dbReference type="ARBA" id="ARBA00022679"/>
    </source>
</evidence>
<dbReference type="EMBL" id="ML119666">
    <property type="protein sequence ID" value="RPA83186.1"/>
    <property type="molecule type" value="Genomic_DNA"/>
</dbReference>
<gene>
    <name evidence="9" type="ORF">BJ508DRAFT_304924</name>
</gene>
<dbReference type="PANTHER" id="PTHR11685">
    <property type="entry name" value="RBR FAMILY RING FINGER AND IBR DOMAIN-CONTAINING"/>
    <property type="match status" value="1"/>
</dbReference>
<protein>
    <recommendedName>
        <fullName evidence="8">RING-type domain-containing protein</fullName>
    </recommendedName>
</protein>
<evidence type="ECO:0000256" key="2">
    <source>
        <dbReference type="ARBA" id="ARBA00022723"/>
    </source>
</evidence>
<evidence type="ECO:0000313" key="10">
    <source>
        <dbReference type="Proteomes" id="UP000275078"/>
    </source>
</evidence>
<dbReference type="InterPro" id="IPR031127">
    <property type="entry name" value="E3_UB_ligase_RBR"/>
</dbReference>
<feature type="region of interest" description="Disordered" evidence="7">
    <location>
        <begin position="1"/>
        <end position="20"/>
    </location>
</feature>
<keyword evidence="3" id="KW-0677">Repeat</keyword>
<feature type="region of interest" description="Disordered" evidence="7">
    <location>
        <begin position="36"/>
        <end position="83"/>
    </location>
</feature>
<keyword evidence="1" id="KW-0808">Transferase</keyword>
<organism evidence="9 10">
    <name type="scientific">Ascobolus immersus RN42</name>
    <dbReference type="NCBI Taxonomy" id="1160509"/>
    <lineage>
        <taxon>Eukaryota</taxon>
        <taxon>Fungi</taxon>
        <taxon>Dikarya</taxon>
        <taxon>Ascomycota</taxon>
        <taxon>Pezizomycotina</taxon>
        <taxon>Pezizomycetes</taxon>
        <taxon>Pezizales</taxon>
        <taxon>Ascobolaceae</taxon>
        <taxon>Ascobolus</taxon>
    </lineage>
</organism>
<feature type="domain" description="RING-type" evidence="8">
    <location>
        <begin position="185"/>
        <end position="378"/>
    </location>
</feature>
<keyword evidence="4" id="KW-0863">Zinc-finger</keyword>
<dbReference type="OrthoDB" id="9977870at2759"/>
<dbReference type="AlphaFoldDB" id="A0A3N4ICI7"/>
<evidence type="ECO:0000256" key="7">
    <source>
        <dbReference type="SAM" id="MobiDB-lite"/>
    </source>
</evidence>
<keyword evidence="5" id="KW-0833">Ubl conjugation pathway</keyword>
<feature type="region of interest" description="Disordered" evidence="7">
    <location>
        <begin position="107"/>
        <end position="135"/>
    </location>
</feature>
<dbReference type="InterPro" id="IPR044066">
    <property type="entry name" value="TRIAD_supradom"/>
</dbReference>
<feature type="compositionally biased region" description="Polar residues" evidence="7">
    <location>
        <begin position="1"/>
        <end position="11"/>
    </location>
</feature>
<dbReference type="Gene3D" id="1.20.120.1750">
    <property type="match status" value="1"/>
</dbReference>
<dbReference type="PROSITE" id="PS51873">
    <property type="entry name" value="TRIAD"/>
    <property type="match status" value="1"/>
</dbReference>
<dbReference type="Proteomes" id="UP000275078">
    <property type="component" value="Unassembled WGS sequence"/>
</dbReference>
<keyword evidence="10" id="KW-1185">Reference proteome</keyword>